<feature type="region of interest" description="Disordered" evidence="10">
    <location>
        <begin position="280"/>
        <end position="359"/>
    </location>
</feature>
<feature type="compositionally biased region" description="Low complexity" evidence="10">
    <location>
        <begin position="13"/>
        <end position="22"/>
    </location>
</feature>
<dbReference type="OrthoDB" id="344345at2759"/>
<feature type="region of interest" description="Disordered" evidence="10">
    <location>
        <begin position="542"/>
        <end position="569"/>
    </location>
</feature>
<keyword evidence="13" id="KW-1185">Reference proteome</keyword>
<feature type="compositionally biased region" description="Low complexity" evidence="10">
    <location>
        <begin position="229"/>
        <end position="243"/>
    </location>
</feature>
<dbReference type="PANTHER" id="PTHR12084">
    <property type="entry name" value="NUCLEAR PORE GLYCOPROTEIN P62-RELATED"/>
    <property type="match status" value="1"/>
</dbReference>
<evidence type="ECO:0000256" key="9">
    <source>
        <dbReference type="SAM" id="Coils"/>
    </source>
</evidence>
<dbReference type="GO" id="GO:0006405">
    <property type="term" value="P:RNA export from nucleus"/>
    <property type="evidence" value="ECO:0007669"/>
    <property type="project" value="TreeGrafter"/>
</dbReference>
<dbReference type="EMBL" id="ML220112">
    <property type="protein sequence ID" value="TGZ84723.1"/>
    <property type="molecule type" value="Genomic_DNA"/>
</dbReference>
<name>A0A4S2N6A3_9PEZI</name>
<dbReference type="InterPro" id="IPR007758">
    <property type="entry name" value="Nucleoporin_NSP1_C"/>
</dbReference>
<sequence length="569" mass="57889">MFGGNNNNKTMFGNTSTPTTGNTTGGLFGNNPSTPATPLFGNTGSTTPLFGGNKPASATPATGQSLFGGNTSTTPAATPAAGAGLFGGKSFNLGQTSTTPASNPPSTTGGAGSISPFGPPKPADKGFFNNPTPAADKGLFSISNPPSQPELLFGKPVTKPENKTATPAPTAAPGGLFSPTSTTPATNPPAGLSLFGKPATTSAPATTPSLGSSTPVANPPSSLFGNTVTTTAPSTTTATSTTPAAPPLFGKTTSTTSTATGAATTTAPAAAPFFGKVNTPTANSSSTPAIGGLFNKPTTTPPAPASATTTTAPTTTTTAPTLGGGFGATAPTQAAGTATATAGAAAAQPTPPPPQSRLKNKSMEDIIGRWTGDLEKYKAEFKNQADEIKKWDMVLIENGDKIVNLSAATLDAEKTQARMDTVLQQLENEQEELGVTLDYYENQIKEIFEGQFGSGDGMQPADQEREKTYSTAERLNDSLGGMESDLSEMIKTINRAGATINKTTNADDPLSQIVKILNDHLSSLQWIDAHVDQVGQKIQEAQKRSNDRATAGLGGGDDFFPGASFRSMR</sequence>
<evidence type="ECO:0000256" key="2">
    <source>
        <dbReference type="ARBA" id="ARBA00005911"/>
    </source>
</evidence>
<feature type="region of interest" description="Disordered" evidence="10">
    <location>
        <begin position="1"/>
        <end position="263"/>
    </location>
</feature>
<keyword evidence="9" id="KW-0175">Coiled coil</keyword>
<keyword evidence="5" id="KW-0653">Protein transport</keyword>
<feature type="compositionally biased region" description="Low complexity" evidence="10">
    <location>
        <begin position="198"/>
        <end position="215"/>
    </location>
</feature>
<dbReference type="STRING" id="341454.A0A4S2N6A3"/>
<proteinExistence type="inferred from homology"/>
<evidence type="ECO:0000256" key="4">
    <source>
        <dbReference type="ARBA" id="ARBA00022816"/>
    </source>
</evidence>
<reference evidence="12 13" key="1">
    <citation type="submission" date="2019-04" db="EMBL/GenBank/DDBJ databases">
        <title>Comparative genomics and transcriptomics to analyze fruiting body development in filamentous ascomycetes.</title>
        <authorList>
            <consortium name="DOE Joint Genome Institute"/>
            <person name="Lutkenhaus R."/>
            <person name="Traeger S."/>
            <person name="Breuer J."/>
            <person name="Kuo A."/>
            <person name="Lipzen A."/>
            <person name="Pangilinan J."/>
            <person name="Dilworth D."/>
            <person name="Sandor L."/>
            <person name="Poggeler S."/>
            <person name="Barry K."/>
            <person name="Grigoriev I.V."/>
            <person name="Nowrousian M."/>
        </authorList>
    </citation>
    <scope>NUCLEOTIDE SEQUENCE [LARGE SCALE GENOMIC DNA]</scope>
    <source>
        <strain evidence="12 13">CBS 389.68</strain>
    </source>
</reference>
<evidence type="ECO:0000256" key="5">
    <source>
        <dbReference type="ARBA" id="ARBA00022927"/>
    </source>
</evidence>
<comment type="similarity">
    <text evidence="2">Belongs to the nucleoporin NSP1/NUP62 family.</text>
</comment>
<feature type="compositionally biased region" description="Low complexity" evidence="10">
    <location>
        <begin position="328"/>
        <end position="348"/>
    </location>
</feature>
<dbReference type="PANTHER" id="PTHR12084:SF0">
    <property type="entry name" value="NUCLEAR PORE GLYCOPROTEIN P62"/>
    <property type="match status" value="1"/>
</dbReference>
<feature type="compositionally biased region" description="Polar residues" evidence="10">
    <location>
        <begin position="32"/>
        <end position="48"/>
    </location>
</feature>
<dbReference type="PRINTS" id="PR01217">
    <property type="entry name" value="PRICHEXTENSN"/>
</dbReference>
<feature type="compositionally biased region" description="Low complexity" evidence="10">
    <location>
        <begin position="68"/>
        <end position="83"/>
    </location>
</feature>
<feature type="compositionally biased region" description="Polar residues" evidence="10">
    <location>
        <begin position="219"/>
        <end position="228"/>
    </location>
</feature>
<evidence type="ECO:0000256" key="10">
    <source>
        <dbReference type="SAM" id="MobiDB-lite"/>
    </source>
</evidence>
<dbReference type="GO" id="GO:0044613">
    <property type="term" value="C:nuclear pore central transport channel"/>
    <property type="evidence" value="ECO:0007669"/>
    <property type="project" value="TreeGrafter"/>
</dbReference>
<evidence type="ECO:0000256" key="1">
    <source>
        <dbReference type="ARBA" id="ARBA00004567"/>
    </source>
</evidence>
<dbReference type="GO" id="GO:0006606">
    <property type="term" value="P:protein import into nucleus"/>
    <property type="evidence" value="ECO:0007669"/>
    <property type="project" value="TreeGrafter"/>
</dbReference>
<dbReference type="GO" id="GO:0051028">
    <property type="term" value="P:mRNA transport"/>
    <property type="evidence" value="ECO:0007669"/>
    <property type="project" value="UniProtKB-KW"/>
</dbReference>
<comment type="subcellular location">
    <subcellularLocation>
        <location evidence="1">Nucleus</location>
        <location evidence="1">Nuclear pore complex</location>
    </subcellularLocation>
</comment>
<feature type="compositionally biased region" description="Polar residues" evidence="10">
    <location>
        <begin position="1"/>
        <end position="12"/>
    </location>
</feature>
<dbReference type="InterPro" id="IPR026010">
    <property type="entry name" value="NSP1/NUP62"/>
</dbReference>
<organism evidence="12 13">
    <name type="scientific">Ascodesmis nigricans</name>
    <dbReference type="NCBI Taxonomy" id="341454"/>
    <lineage>
        <taxon>Eukaryota</taxon>
        <taxon>Fungi</taxon>
        <taxon>Dikarya</taxon>
        <taxon>Ascomycota</taxon>
        <taxon>Pezizomycotina</taxon>
        <taxon>Pezizomycetes</taxon>
        <taxon>Pezizales</taxon>
        <taxon>Ascodesmidaceae</taxon>
        <taxon>Ascodesmis</taxon>
    </lineage>
</organism>
<evidence type="ECO:0000313" key="12">
    <source>
        <dbReference type="EMBL" id="TGZ84723.1"/>
    </source>
</evidence>
<evidence type="ECO:0000313" key="13">
    <source>
        <dbReference type="Proteomes" id="UP000298138"/>
    </source>
</evidence>
<keyword evidence="3" id="KW-0813">Transport</keyword>
<dbReference type="GO" id="GO:0017056">
    <property type="term" value="F:structural constituent of nuclear pore"/>
    <property type="evidence" value="ECO:0007669"/>
    <property type="project" value="InterPro"/>
</dbReference>
<keyword evidence="6" id="KW-0811">Translocation</keyword>
<evidence type="ECO:0000256" key="7">
    <source>
        <dbReference type="ARBA" id="ARBA00023132"/>
    </source>
</evidence>
<feature type="domain" description="Nucleoporin NSP1-like C-terminal" evidence="11">
    <location>
        <begin position="347"/>
        <end position="451"/>
    </location>
</feature>
<accession>A0A4S2N6A3</accession>
<dbReference type="Gene3D" id="1.20.5.170">
    <property type="match status" value="1"/>
</dbReference>
<feature type="compositionally biased region" description="Low complexity" evidence="10">
    <location>
        <begin position="305"/>
        <end position="321"/>
    </location>
</feature>
<dbReference type="GO" id="GO:0005543">
    <property type="term" value="F:phospholipid binding"/>
    <property type="evidence" value="ECO:0007669"/>
    <property type="project" value="TreeGrafter"/>
</dbReference>
<dbReference type="InterPro" id="IPR025574">
    <property type="entry name" value="Nucleoporin_FG_rpt"/>
</dbReference>
<keyword evidence="8" id="KW-0539">Nucleus</keyword>
<dbReference type="InParanoid" id="A0A4S2N6A3"/>
<feature type="compositionally biased region" description="Low complexity" evidence="10">
    <location>
        <begin position="164"/>
        <end position="190"/>
    </location>
</feature>
<feature type="coiled-coil region" evidence="9">
    <location>
        <begin position="412"/>
        <end position="443"/>
    </location>
</feature>
<feature type="compositionally biased region" description="Low complexity" evidence="10">
    <location>
        <begin position="252"/>
        <end position="263"/>
    </location>
</feature>
<dbReference type="Pfam" id="PF05064">
    <property type="entry name" value="Nsp1_C"/>
    <property type="match status" value="1"/>
</dbReference>
<dbReference type="Pfam" id="PF13634">
    <property type="entry name" value="Nucleoporin_FG"/>
    <property type="match status" value="3"/>
</dbReference>
<evidence type="ECO:0000256" key="6">
    <source>
        <dbReference type="ARBA" id="ARBA00023010"/>
    </source>
</evidence>
<keyword evidence="4" id="KW-0509">mRNA transport</keyword>
<keyword evidence="7" id="KW-0906">Nuclear pore complex</keyword>
<feature type="compositionally biased region" description="Low complexity" evidence="10">
    <location>
        <begin position="96"/>
        <end position="108"/>
    </location>
</feature>
<dbReference type="Proteomes" id="UP000298138">
    <property type="component" value="Unassembled WGS sequence"/>
</dbReference>
<dbReference type="AlphaFoldDB" id="A0A4S2N6A3"/>
<gene>
    <name evidence="12" type="ORF">EX30DRAFT_392143</name>
</gene>
<protein>
    <recommendedName>
        <fullName evidence="11">Nucleoporin NSP1-like C-terminal domain-containing protein</fullName>
    </recommendedName>
</protein>
<evidence type="ECO:0000259" key="11">
    <source>
        <dbReference type="Pfam" id="PF05064"/>
    </source>
</evidence>
<evidence type="ECO:0000256" key="8">
    <source>
        <dbReference type="ARBA" id="ARBA00023242"/>
    </source>
</evidence>
<evidence type="ECO:0000256" key="3">
    <source>
        <dbReference type="ARBA" id="ARBA00022448"/>
    </source>
</evidence>